<feature type="compositionally biased region" description="Basic and acidic residues" evidence="1">
    <location>
        <begin position="193"/>
        <end position="214"/>
    </location>
</feature>
<feature type="region of interest" description="Disordered" evidence="1">
    <location>
        <begin position="305"/>
        <end position="346"/>
    </location>
</feature>
<feature type="region of interest" description="Disordered" evidence="1">
    <location>
        <begin position="168"/>
        <end position="260"/>
    </location>
</feature>
<evidence type="ECO:0000256" key="1">
    <source>
        <dbReference type="SAM" id="MobiDB-lite"/>
    </source>
</evidence>
<keyword evidence="3" id="KW-1185">Reference proteome</keyword>
<comment type="caution">
    <text evidence="2">The sequence shown here is derived from an EMBL/GenBank/DDBJ whole genome shotgun (WGS) entry which is preliminary data.</text>
</comment>
<dbReference type="AlphaFoldDB" id="A0AAE1HKK1"/>
<protein>
    <submittedName>
        <fullName evidence="2">Halomucin</fullName>
    </submittedName>
</protein>
<reference evidence="2" key="1">
    <citation type="submission" date="2021-07" db="EMBL/GenBank/DDBJ databases">
        <authorList>
            <person name="Catto M.A."/>
            <person name="Jacobson A."/>
            <person name="Kennedy G."/>
            <person name="Labadie P."/>
            <person name="Hunt B.G."/>
            <person name="Srinivasan R."/>
        </authorList>
    </citation>
    <scope>NUCLEOTIDE SEQUENCE</scope>
    <source>
        <strain evidence="2">PL_HMW_Pooled</strain>
        <tissue evidence="2">Head</tissue>
    </source>
</reference>
<proteinExistence type="predicted"/>
<feature type="compositionally biased region" description="Basic residues" evidence="1">
    <location>
        <begin position="312"/>
        <end position="324"/>
    </location>
</feature>
<dbReference type="EMBL" id="JAHWGI010001088">
    <property type="protein sequence ID" value="KAK3922290.1"/>
    <property type="molecule type" value="Genomic_DNA"/>
</dbReference>
<feature type="compositionally biased region" description="Polar residues" evidence="1">
    <location>
        <begin position="135"/>
        <end position="148"/>
    </location>
</feature>
<sequence length="384" mass="44207">MSFNFREEEPSDLYHYQITLGHGLSFAIQPIELEHLMSEYYLQYGQRDSENSSSHISPCVETSTSKQYCGKSFWLDSINGRVDHKRDHVDIILQNMKVSVMHAEFELERLFFNEGKKILTSPVMELDDHTETERSQLQPVSSFQTSACSSKMNTSQCNVLKKQDCDMNEKGSSEVMDEDEDSASLIDTDSEEESRSDSNGKDGKPSGSKEKNSLDDSSSSKSSKKHSDSSESEGNSSKQVNPKRKKRRSSKSKEKEAEPDSYECWMLMKLELRRVERSGSDWKTMMNKNLKCGKRQGIGNVVEEVSSVTRREGRKPKKAKVSMKSIRDRKTKAEKDRERKLNSERRRVLRTNKRFLKSYSVDGKLDVGQHNFNCYMKSLVWKEM</sequence>
<reference evidence="2" key="2">
    <citation type="journal article" date="2023" name="BMC Genomics">
        <title>Pest status, molecular evolution, and epigenetic factors derived from the genome assembly of Frankliniella fusca, a thysanopteran phytovirus vector.</title>
        <authorList>
            <person name="Catto M.A."/>
            <person name="Labadie P.E."/>
            <person name="Jacobson A.L."/>
            <person name="Kennedy G.G."/>
            <person name="Srinivasan R."/>
            <person name="Hunt B.G."/>
        </authorList>
    </citation>
    <scope>NUCLEOTIDE SEQUENCE</scope>
    <source>
        <strain evidence="2">PL_HMW_Pooled</strain>
    </source>
</reference>
<evidence type="ECO:0000313" key="2">
    <source>
        <dbReference type="EMBL" id="KAK3922290.1"/>
    </source>
</evidence>
<feature type="compositionally biased region" description="Basic and acidic residues" evidence="1">
    <location>
        <begin position="325"/>
        <end position="346"/>
    </location>
</feature>
<name>A0AAE1HKK1_9NEOP</name>
<accession>A0AAE1HKK1</accession>
<feature type="region of interest" description="Disordered" evidence="1">
    <location>
        <begin position="127"/>
        <end position="148"/>
    </location>
</feature>
<evidence type="ECO:0000313" key="3">
    <source>
        <dbReference type="Proteomes" id="UP001219518"/>
    </source>
</evidence>
<dbReference type="Proteomes" id="UP001219518">
    <property type="component" value="Unassembled WGS sequence"/>
</dbReference>
<feature type="compositionally biased region" description="Basic residues" evidence="1">
    <location>
        <begin position="241"/>
        <end position="250"/>
    </location>
</feature>
<feature type="compositionally biased region" description="Acidic residues" evidence="1">
    <location>
        <begin position="175"/>
        <end position="192"/>
    </location>
</feature>
<gene>
    <name evidence="2" type="ORF">KUF71_011759</name>
</gene>
<organism evidence="2 3">
    <name type="scientific">Frankliniella fusca</name>
    <dbReference type="NCBI Taxonomy" id="407009"/>
    <lineage>
        <taxon>Eukaryota</taxon>
        <taxon>Metazoa</taxon>
        <taxon>Ecdysozoa</taxon>
        <taxon>Arthropoda</taxon>
        <taxon>Hexapoda</taxon>
        <taxon>Insecta</taxon>
        <taxon>Pterygota</taxon>
        <taxon>Neoptera</taxon>
        <taxon>Paraneoptera</taxon>
        <taxon>Thysanoptera</taxon>
        <taxon>Terebrantia</taxon>
        <taxon>Thripoidea</taxon>
        <taxon>Thripidae</taxon>
        <taxon>Frankliniella</taxon>
    </lineage>
</organism>